<dbReference type="SUPFAM" id="SSF56112">
    <property type="entry name" value="Protein kinase-like (PK-like)"/>
    <property type="match status" value="1"/>
</dbReference>
<feature type="region of interest" description="Disordered" evidence="1">
    <location>
        <begin position="600"/>
        <end position="663"/>
    </location>
</feature>
<dbReference type="Gene3D" id="1.20.900.10">
    <property type="entry name" value="Dbl homology (DH) domain"/>
    <property type="match status" value="1"/>
</dbReference>
<dbReference type="PRINTS" id="PR00109">
    <property type="entry name" value="TYRKINASE"/>
</dbReference>
<dbReference type="InterPro" id="IPR051681">
    <property type="entry name" value="Ser/Thr_Kinases-Pseudokinases"/>
</dbReference>
<organism evidence="4 5">
    <name type="scientific">Marasmius crinis-equi</name>
    <dbReference type="NCBI Taxonomy" id="585013"/>
    <lineage>
        <taxon>Eukaryota</taxon>
        <taxon>Fungi</taxon>
        <taxon>Dikarya</taxon>
        <taxon>Basidiomycota</taxon>
        <taxon>Agaricomycotina</taxon>
        <taxon>Agaricomycetes</taxon>
        <taxon>Agaricomycetidae</taxon>
        <taxon>Agaricales</taxon>
        <taxon>Marasmiineae</taxon>
        <taxon>Marasmiaceae</taxon>
        <taxon>Marasmius</taxon>
    </lineage>
</organism>
<feature type="domain" description="Protein kinase" evidence="3">
    <location>
        <begin position="84"/>
        <end position="348"/>
    </location>
</feature>
<sequence>MDHIDQEELTHLERLFEDKQEVETLLEQRGEDAQIWLDRLQVLVDDPDLNTTPQLRSSMLTVMIRLSKLSGLHPKCLSIQNVHKLGHHPVASGGFGDVWKGVVGDSRGPIVCLKVVKVYVSSDVKALFREYLREAIVWRQLKHPNLLPFLGIYYLQDESQFCLVSPWMEKGNLMQYLKTAGKENVDHLALVYDVATGLAYLHYRKVVHGDLKGVNILITPDGRACIADFGLSRIADTHALRLTTSTSRPAGTGRWLAPEILSVESGPTKESDVYAFGCIFTGRQPFHELPNEMAVAVQVLVNKRRPLRPKETPELSDEMWNLLELCWDSKPTSRPTAARIVERVESMIKIDRASVISPAKSWSDAMFAQIWNNVEHEYLPLTEPASQTPLEELLETEGEYIDLLQGLIKKIATTWSKDNMPPVRLDAMFRTIENICRLHHDFYPELRNARLADPKKLVDLLLHWPDDLKTPYTSYLQIYHSGLDSWTQLKANTLLSSKLAKFSSKKPPTSGTSWTLDTLFMLPMKRLQYYKAMYQRMFGGNALEEVVEKLDGLLAIHEERKDMDVSEPLMPSWRTYSDLGYQSDRGESKDRSALYTVTLNGSSPRSVNSEDWYTPSADSQSRELQERRNKLKIVYQHSRSPSPTPVSSPVQELGGRGSVFGVQ</sequence>
<dbReference type="PROSITE" id="PS50010">
    <property type="entry name" value="DH_2"/>
    <property type="match status" value="1"/>
</dbReference>
<dbReference type="Proteomes" id="UP001465976">
    <property type="component" value="Unassembled WGS sequence"/>
</dbReference>
<dbReference type="PROSITE" id="PS50011">
    <property type="entry name" value="PROTEIN_KINASE_DOM"/>
    <property type="match status" value="1"/>
</dbReference>
<dbReference type="InterPro" id="IPR011009">
    <property type="entry name" value="Kinase-like_dom_sf"/>
</dbReference>
<feature type="domain" description="DH" evidence="2">
    <location>
        <begin position="385"/>
        <end position="563"/>
    </location>
</feature>
<feature type="compositionally biased region" description="Gly residues" evidence="1">
    <location>
        <begin position="654"/>
        <end position="663"/>
    </location>
</feature>
<evidence type="ECO:0000313" key="5">
    <source>
        <dbReference type="Proteomes" id="UP001465976"/>
    </source>
</evidence>
<dbReference type="Gene3D" id="1.10.510.10">
    <property type="entry name" value="Transferase(Phosphotransferase) domain 1"/>
    <property type="match status" value="1"/>
</dbReference>
<gene>
    <name evidence="4" type="ORF">V5O48_011760</name>
</gene>
<dbReference type="InterPro" id="IPR000719">
    <property type="entry name" value="Prot_kinase_dom"/>
</dbReference>
<dbReference type="InterPro" id="IPR008271">
    <property type="entry name" value="Ser/Thr_kinase_AS"/>
</dbReference>
<reference evidence="4 5" key="1">
    <citation type="submission" date="2024-02" db="EMBL/GenBank/DDBJ databases">
        <title>A draft genome for the cacao thread blight pathogen Marasmius crinis-equi.</title>
        <authorList>
            <person name="Cohen S.P."/>
            <person name="Baruah I.K."/>
            <person name="Amoako-Attah I."/>
            <person name="Bukari Y."/>
            <person name="Meinhardt L.W."/>
            <person name="Bailey B.A."/>
        </authorList>
    </citation>
    <scope>NUCLEOTIDE SEQUENCE [LARGE SCALE GENOMIC DNA]</scope>
    <source>
        <strain evidence="4 5">GH-76</strain>
    </source>
</reference>
<dbReference type="InterPro" id="IPR035899">
    <property type="entry name" value="DBL_dom_sf"/>
</dbReference>
<dbReference type="PROSITE" id="PS00108">
    <property type="entry name" value="PROTEIN_KINASE_ST"/>
    <property type="match status" value="1"/>
</dbReference>
<evidence type="ECO:0000313" key="4">
    <source>
        <dbReference type="EMBL" id="KAL0570204.1"/>
    </source>
</evidence>
<dbReference type="Pfam" id="PF00621">
    <property type="entry name" value="RhoGEF"/>
    <property type="match status" value="1"/>
</dbReference>
<dbReference type="SMART" id="SM00325">
    <property type="entry name" value="RhoGEF"/>
    <property type="match status" value="1"/>
</dbReference>
<name>A0ABR3F4N8_9AGAR</name>
<protein>
    <submittedName>
        <fullName evidence="4">Uncharacterized protein</fullName>
    </submittedName>
</protein>
<dbReference type="PANTHER" id="PTHR44329">
    <property type="entry name" value="SERINE/THREONINE-PROTEIN KINASE TNNI3K-RELATED"/>
    <property type="match status" value="1"/>
</dbReference>
<dbReference type="InterPro" id="IPR001245">
    <property type="entry name" value="Ser-Thr/Tyr_kinase_cat_dom"/>
</dbReference>
<keyword evidence="5" id="KW-1185">Reference proteome</keyword>
<dbReference type="InterPro" id="IPR000219">
    <property type="entry name" value="DH_dom"/>
</dbReference>
<dbReference type="SUPFAM" id="SSF48065">
    <property type="entry name" value="DBL homology domain (DH-domain)"/>
    <property type="match status" value="1"/>
</dbReference>
<accession>A0ABR3F4N8</accession>
<evidence type="ECO:0000256" key="1">
    <source>
        <dbReference type="SAM" id="MobiDB-lite"/>
    </source>
</evidence>
<dbReference type="EMBL" id="JBAHYK010000976">
    <property type="protein sequence ID" value="KAL0570204.1"/>
    <property type="molecule type" value="Genomic_DNA"/>
</dbReference>
<comment type="caution">
    <text evidence="4">The sequence shown here is derived from an EMBL/GenBank/DDBJ whole genome shotgun (WGS) entry which is preliminary data.</text>
</comment>
<evidence type="ECO:0000259" key="3">
    <source>
        <dbReference type="PROSITE" id="PS50011"/>
    </source>
</evidence>
<feature type="compositionally biased region" description="Polar residues" evidence="1">
    <location>
        <begin position="600"/>
        <end position="619"/>
    </location>
</feature>
<evidence type="ECO:0000259" key="2">
    <source>
        <dbReference type="PROSITE" id="PS50010"/>
    </source>
</evidence>
<dbReference type="SMART" id="SM00220">
    <property type="entry name" value="S_TKc"/>
    <property type="match status" value="1"/>
</dbReference>
<dbReference type="Pfam" id="PF07714">
    <property type="entry name" value="PK_Tyr_Ser-Thr"/>
    <property type="match status" value="1"/>
</dbReference>
<proteinExistence type="predicted"/>